<dbReference type="Pfam" id="PF04216">
    <property type="entry name" value="FdhE_N"/>
    <property type="match status" value="1"/>
</dbReference>
<dbReference type="InterPro" id="IPR056797">
    <property type="entry name" value="FdhE_central"/>
</dbReference>
<evidence type="ECO:0000259" key="5">
    <source>
        <dbReference type="Pfam" id="PF24859"/>
    </source>
</evidence>
<comment type="subcellular location">
    <subcellularLocation>
        <location evidence="2">Cytoplasm</location>
    </subcellularLocation>
</comment>
<dbReference type="AlphaFoldDB" id="A0AAU7XF64"/>
<dbReference type="Pfam" id="PF24859">
    <property type="entry name" value="FdhE_central"/>
    <property type="match status" value="1"/>
</dbReference>
<gene>
    <name evidence="2 7" type="primary">fdhE</name>
    <name evidence="7" type="ORF">ABS361_09435</name>
</gene>
<dbReference type="PANTHER" id="PTHR37689:SF1">
    <property type="entry name" value="PROTEIN FDHE"/>
    <property type="match status" value="1"/>
</dbReference>
<dbReference type="InterPro" id="IPR024064">
    <property type="entry name" value="FdhE-like_sf"/>
</dbReference>
<dbReference type="RefSeq" id="WP_407051504.1">
    <property type="nucleotide sequence ID" value="NZ_CP158568.1"/>
</dbReference>
<comment type="function">
    <text evidence="2">Necessary for formate dehydrogenase activity.</text>
</comment>
<dbReference type="InterPro" id="IPR056774">
    <property type="entry name" value="FdhE_N"/>
</dbReference>
<name>A0AAU7XF64_9HYPH</name>
<dbReference type="GO" id="GO:0051604">
    <property type="term" value="P:protein maturation"/>
    <property type="evidence" value="ECO:0007669"/>
    <property type="project" value="TreeGrafter"/>
</dbReference>
<keyword evidence="1 2" id="KW-0963">Cytoplasm</keyword>
<feature type="domain" description="FdhE N-terminal" evidence="4">
    <location>
        <begin position="20"/>
        <end position="180"/>
    </location>
</feature>
<protein>
    <recommendedName>
        <fullName evidence="2">Protein FdhE homolog</fullName>
    </recommendedName>
</protein>
<dbReference type="Gene3D" id="3.90.1670.10">
    <property type="entry name" value="FdhE-like domain"/>
    <property type="match status" value="1"/>
</dbReference>
<evidence type="ECO:0000259" key="6">
    <source>
        <dbReference type="Pfam" id="PF24860"/>
    </source>
</evidence>
<dbReference type="PANTHER" id="PTHR37689">
    <property type="entry name" value="PROTEIN FDHE"/>
    <property type="match status" value="1"/>
</dbReference>
<evidence type="ECO:0000256" key="1">
    <source>
        <dbReference type="ARBA" id="ARBA00022490"/>
    </source>
</evidence>
<evidence type="ECO:0000259" key="4">
    <source>
        <dbReference type="Pfam" id="PF04216"/>
    </source>
</evidence>
<dbReference type="NCBIfam" id="TIGR01562">
    <property type="entry name" value="FdhE"/>
    <property type="match status" value="1"/>
</dbReference>
<dbReference type="CDD" id="cd16341">
    <property type="entry name" value="FdhE"/>
    <property type="match status" value="1"/>
</dbReference>
<dbReference type="InterPro" id="IPR006452">
    <property type="entry name" value="Formate_DH_accessory"/>
</dbReference>
<dbReference type="EMBL" id="CP158568">
    <property type="protein sequence ID" value="XBY46408.1"/>
    <property type="molecule type" value="Genomic_DNA"/>
</dbReference>
<sequence length="305" mass="32492">MSDVSTPQFPPVEIGTESRPPTVIVPDAKAVFERRAARFRALAPGHQLEAYLTFAADLSDAQAAIQHGLGAPALPDPAAIDRSISFGMPVLSRTPFEASAEAAETLHRLFDRALEIRMPDAARAALGRVRLAGEEDLARLCDAVLSDAIPVETIAEHVFVGLALQVHFTRAASLLKGRRLEFIGDGVCPVCGGPPASSGIVGWNGSERTRFATCSLCATRWNVVRVKCLACSSTKGIHYLAIEGVADTIKAECCDTCRSYVKIMAVDEDPRLDPIADDVASLGLDLLVKERGYGRAGVNLLMVGA</sequence>
<feature type="region of interest" description="Disordered" evidence="3">
    <location>
        <begin position="1"/>
        <end position="20"/>
    </location>
</feature>
<dbReference type="PIRSF" id="PIRSF018296">
    <property type="entry name" value="Format_dh_formtn"/>
    <property type="match status" value="1"/>
</dbReference>
<proteinExistence type="inferred from homology"/>
<evidence type="ECO:0000256" key="2">
    <source>
        <dbReference type="HAMAP-Rule" id="MF_00611"/>
    </source>
</evidence>
<reference evidence="7" key="1">
    <citation type="submission" date="2024-06" db="EMBL/GenBank/DDBJ databases">
        <title>Methylostella associata gen. nov., sp. nov., a novel Ancalomicrobiaceae-affiliated facultatively methylotrophic bacteria that feed on methanotrophs of the genus Methylococcus.</title>
        <authorList>
            <person name="Saltykova V."/>
            <person name="Danilova O.V."/>
            <person name="Oshkin I.Y."/>
            <person name="Belova S.E."/>
            <person name="Pimenov N.V."/>
            <person name="Dedysh S.N."/>
        </authorList>
    </citation>
    <scope>NUCLEOTIDE SEQUENCE</scope>
    <source>
        <strain evidence="7">S20</strain>
    </source>
</reference>
<organism evidence="7">
    <name type="scientific">Methyloraptor flagellatus</name>
    <dbReference type="NCBI Taxonomy" id="3162530"/>
    <lineage>
        <taxon>Bacteria</taxon>
        <taxon>Pseudomonadati</taxon>
        <taxon>Pseudomonadota</taxon>
        <taxon>Alphaproteobacteria</taxon>
        <taxon>Hyphomicrobiales</taxon>
        <taxon>Ancalomicrobiaceae</taxon>
        <taxon>Methyloraptor</taxon>
    </lineage>
</organism>
<dbReference type="HAMAP" id="MF_00611">
    <property type="entry name" value="FdeH"/>
    <property type="match status" value="1"/>
</dbReference>
<evidence type="ECO:0000313" key="7">
    <source>
        <dbReference type="EMBL" id="XBY46408.1"/>
    </source>
</evidence>
<feature type="domain" description="FdhE central" evidence="5">
    <location>
        <begin position="187"/>
        <end position="225"/>
    </location>
</feature>
<dbReference type="GO" id="GO:0008199">
    <property type="term" value="F:ferric iron binding"/>
    <property type="evidence" value="ECO:0007669"/>
    <property type="project" value="TreeGrafter"/>
</dbReference>
<comment type="similarity">
    <text evidence="2">Belongs to the FdhE family.</text>
</comment>
<accession>A0AAU7XF64</accession>
<dbReference type="SUPFAM" id="SSF144020">
    <property type="entry name" value="FdhE-like"/>
    <property type="match status" value="1"/>
</dbReference>
<dbReference type="KEGG" id="mflg:ABS361_09435"/>
<feature type="domain" description="FdhE C-terminal" evidence="6">
    <location>
        <begin position="226"/>
        <end position="302"/>
    </location>
</feature>
<evidence type="ECO:0000256" key="3">
    <source>
        <dbReference type="SAM" id="MobiDB-lite"/>
    </source>
</evidence>
<dbReference type="Pfam" id="PF24860">
    <property type="entry name" value="FdhE_C"/>
    <property type="match status" value="1"/>
</dbReference>
<dbReference type="InterPro" id="IPR056796">
    <property type="entry name" value="FdhE_C"/>
</dbReference>
<dbReference type="GO" id="GO:0005829">
    <property type="term" value="C:cytosol"/>
    <property type="evidence" value="ECO:0007669"/>
    <property type="project" value="TreeGrafter"/>
</dbReference>